<name>A0A255Z5I7_9PROT</name>
<dbReference type="AlphaFoldDB" id="A0A255Z5I7"/>
<keyword evidence="1" id="KW-0472">Membrane</keyword>
<keyword evidence="3" id="KW-1185">Reference proteome</keyword>
<evidence type="ECO:0000256" key="1">
    <source>
        <dbReference type="SAM" id="Phobius"/>
    </source>
</evidence>
<dbReference type="EMBL" id="NOXU01000021">
    <property type="protein sequence ID" value="OYQ36709.1"/>
    <property type="molecule type" value="Genomic_DNA"/>
</dbReference>
<gene>
    <name evidence="2" type="ORF">CHU95_03885</name>
</gene>
<protein>
    <submittedName>
        <fullName evidence="2">Uncharacterized protein</fullName>
    </submittedName>
</protein>
<keyword evidence="1" id="KW-1133">Transmembrane helix</keyword>
<evidence type="ECO:0000313" key="2">
    <source>
        <dbReference type="EMBL" id="OYQ36709.1"/>
    </source>
</evidence>
<reference evidence="2 3" key="1">
    <citation type="submission" date="2017-07" db="EMBL/GenBank/DDBJ databases">
        <title>Niveispirillum cyanobacteriorum sp. nov., isolated from cyanobacterial aggregates in a eutrophic lake.</title>
        <authorList>
            <person name="Cai H."/>
        </authorList>
    </citation>
    <scope>NUCLEOTIDE SEQUENCE [LARGE SCALE GENOMIC DNA]</scope>
    <source>
        <strain evidence="3">TH1-14</strain>
    </source>
</reference>
<organism evidence="2 3">
    <name type="scientific">Niveispirillum lacus</name>
    <dbReference type="NCBI Taxonomy" id="1981099"/>
    <lineage>
        <taxon>Bacteria</taxon>
        <taxon>Pseudomonadati</taxon>
        <taxon>Pseudomonadota</taxon>
        <taxon>Alphaproteobacteria</taxon>
        <taxon>Rhodospirillales</taxon>
        <taxon>Azospirillaceae</taxon>
        <taxon>Niveispirillum</taxon>
    </lineage>
</organism>
<accession>A0A255Z5I7</accession>
<sequence>MLMTTAGVIGASGCGFVVFAAFSALRLLVGTEISALGIGIALLLLAGLLARHARGLEAESARGDDLPLDAPLPQTDPATLAVFTAAFVLGRRLADRWRG</sequence>
<comment type="caution">
    <text evidence="2">The sequence shown here is derived from an EMBL/GenBank/DDBJ whole genome shotgun (WGS) entry which is preliminary data.</text>
</comment>
<proteinExistence type="predicted"/>
<dbReference type="Proteomes" id="UP000216998">
    <property type="component" value="Unassembled WGS sequence"/>
</dbReference>
<keyword evidence="1" id="KW-0812">Transmembrane</keyword>
<feature type="transmembrane region" description="Helical" evidence="1">
    <location>
        <begin position="33"/>
        <end position="50"/>
    </location>
</feature>
<evidence type="ECO:0000313" key="3">
    <source>
        <dbReference type="Proteomes" id="UP000216998"/>
    </source>
</evidence>
<feature type="transmembrane region" description="Helical" evidence="1">
    <location>
        <begin position="7"/>
        <end position="27"/>
    </location>
</feature>